<dbReference type="Gene3D" id="3.40.50.300">
    <property type="entry name" value="P-loop containing nucleotide triphosphate hydrolases"/>
    <property type="match status" value="1"/>
</dbReference>
<dbReference type="InterPro" id="IPR050095">
    <property type="entry name" value="ECF_ABC_transporter_ATP-bd"/>
</dbReference>
<evidence type="ECO:0000259" key="5">
    <source>
        <dbReference type="PROSITE" id="PS50893"/>
    </source>
</evidence>
<dbReference type="GO" id="GO:0043190">
    <property type="term" value="C:ATP-binding cassette (ABC) transporter complex"/>
    <property type="evidence" value="ECO:0007669"/>
    <property type="project" value="TreeGrafter"/>
</dbReference>
<dbReference type="PANTHER" id="PTHR43553">
    <property type="entry name" value="HEAVY METAL TRANSPORTER"/>
    <property type="match status" value="1"/>
</dbReference>
<dbReference type="PROSITE" id="PS50893">
    <property type="entry name" value="ABC_TRANSPORTER_2"/>
    <property type="match status" value="1"/>
</dbReference>
<dbReference type="AlphaFoldDB" id="A0A0P9DQL3"/>
<dbReference type="InterPro" id="IPR027417">
    <property type="entry name" value="P-loop_NTPase"/>
</dbReference>
<sequence>MPSIIDLRDVSFTYAIGTRPALSHISLAIPAGQICGVIGRAGAGKSTLCALCAGFVPNFYEGTFSGAAQIDGQNVVEQEVSALVRHVGLVGSNAFSQISGARFTVYEEIGFGLENIGLPRDEIKERIEWALNELQMNELRDRSPYALSGGQQQRLVLAATLAMRPPVLVLDEPTAQLDPPTIEKLAELL</sequence>
<keyword evidence="3" id="KW-0547">Nucleotide-binding</keyword>
<keyword evidence="7" id="KW-1185">Reference proteome</keyword>
<keyword evidence="4" id="KW-0067">ATP-binding</keyword>
<evidence type="ECO:0000256" key="3">
    <source>
        <dbReference type="ARBA" id="ARBA00022741"/>
    </source>
</evidence>
<dbReference type="EMBL" id="LJCR01000528">
    <property type="protein sequence ID" value="KPV52491.1"/>
    <property type="molecule type" value="Genomic_DNA"/>
</dbReference>
<dbReference type="GO" id="GO:0016887">
    <property type="term" value="F:ATP hydrolysis activity"/>
    <property type="evidence" value="ECO:0007669"/>
    <property type="project" value="InterPro"/>
</dbReference>
<evidence type="ECO:0000313" key="6">
    <source>
        <dbReference type="EMBL" id="KPV52491.1"/>
    </source>
</evidence>
<dbReference type="Pfam" id="PF00005">
    <property type="entry name" value="ABC_tran"/>
    <property type="match status" value="1"/>
</dbReference>
<keyword evidence="2" id="KW-0813">Transport</keyword>
<reference evidence="6 7" key="1">
    <citation type="submission" date="2015-09" db="EMBL/GenBank/DDBJ databases">
        <title>Draft genome sequence of Kouleothrix aurantiaca JCM 19913.</title>
        <authorList>
            <person name="Hemp J."/>
        </authorList>
    </citation>
    <scope>NUCLEOTIDE SEQUENCE [LARGE SCALE GENOMIC DNA]</scope>
    <source>
        <strain evidence="6 7">COM-B</strain>
    </source>
</reference>
<dbReference type="Proteomes" id="UP000050509">
    <property type="component" value="Unassembled WGS sequence"/>
</dbReference>
<protein>
    <submittedName>
        <fullName evidence="6">ABC transporter</fullName>
    </submittedName>
</protein>
<dbReference type="InterPro" id="IPR003439">
    <property type="entry name" value="ABC_transporter-like_ATP-bd"/>
</dbReference>
<feature type="domain" description="ABC transporter" evidence="5">
    <location>
        <begin position="5"/>
        <end position="188"/>
    </location>
</feature>
<dbReference type="CDD" id="cd03225">
    <property type="entry name" value="ABC_cobalt_CbiO_domain1"/>
    <property type="match status" value="1"/>
</dbReference>
<dbReference type="InterPro" id="IPR015856">
    <property type="entry name" value="ABC_transpr_CbiO/EcfA_su"/>
</dbReference>
<evidence type="ECO:0000256" key="4">
    <source>
        <dbReference type="ARBA" id="ARBA00022840"/>
    </source>
</evidence>
<proteinExistence type="inferred from homology"/>
<comment type="similarity">
    <text evidence="1">Belongs to the ABC transporter superfamily.</text>
</comment>
<accession>A0A0P9DQL3</accession>
<dbReference type="GO" id="GO:0042626">
    <property type="term" value="F:ATPase-coupled transmembrane transporter activity"/>
    <property type="evidence" value="ECO:0007669"/>
    <property type="project" value="TreeGrafter"/>
</dbReference>
<evidence type="ECO:0000313" key="7">
    <source>
        <dbReference type="Proteomes" id="UP000050509"/>
    </source>
</evidence>
<comment type="caution">
    <text evidence="6">The sequence shown here is derived from an EMBL/GenBank/DDBJ whole genome shotgun (WGS) entry which is preliminary data.</text>
</comment>
<dbReference type="SUPFAM" id="SSF52540">
    <property type="entry name" value="P-loop containing nucleoside triphosphate hydrolases"/>
    <property type="match status" value="1"/>
</dbReference>
<gene>
    <name evidence="6" type="ORF">SE17_15210</name>
</gene>
<name>A0A0P9DQL3_9CHLR</name>
<evidence type="ECO:0000256" key="1">
    <source>
        <dbReference type="ARBA" id="ARBA00005417"/>
    </source>
</evidence>
<evidence type="ECO:0000256" key="2">
    <source>
        <dbReference type="ARBA" id="ARBA00022448"/>
    </source>
</evidence>
<dbReference type="InterPro" id="IPR017871">
    <property type="entry name" value="ABC_transporter-like_CS"/>
</dbReference>
<organism evidence="6 7">
    <name type="scientific">Kouleothrix aurantiaca</name>
    <dbReference type="NCBI Taxonomy" id="186479"/>
    <lineage>
        <taxon>Bacteria</taxon>
        <taxon>Bacillati</taxon>
        <taxon>Chloroflexota</taxon>
        <taxon>Chloroflexia</taxon>
        <taxon>Chloroflexales</taxon>
        <taxon>Roseiflexineae</taxon>
        <taxon>Roseiflexaceae</taxon>
        <taxon>Kouleothrix</taxon>
    </lineage>
</organism>
<dbReference type="GO" id="GO:0005524">
    <property type="term" value="F:ATP binding"/>
    <property type="evidence" value="ECO:0007669"/>
    <property type="project" value="UniProtKB-KW"/>
</dbReference>
<dbReference type="PROSITE" id="PS00211">
    <property type="entry name" value="ABC_TRANSPORTER_1"/>
    <property type="match status" value="1"/>
</dbReference>
<feature type="non-terminal residue" evidence="6">
    <location>
        <position position="189"/>
    </location>
</feature>